<feature type="domain" description="Saposin B-type" evidence="3">
    <location>
        <begin position="145"/>
        <end position="226"/>
    </location>
</feature>
<evidence type="ECO:0000313" key="4">
    <source>
        <dbReference type="EMBL" id="EFC40461.1"/>
    </source>
</evidence>
<keyword evidence="5" id="KW-1185">Reference proteome</keyword>
<keyword evidence="1" id="KW-1015">Disulfide bond</keyword>
<dbReference type="GeneID" id="8854443"/>
<dbReference type="InterPro" id="IPR008139">
    <property type="entry name" value="SaposinB_dom"/>
</dbReference>
<protein>
    <submittedName>
        <fullName evidence="4">Predicted protein</fullName>
    </submittedName>
</protein>
<dbReference type="VEuPathDB" id="AmoebaDB:NAEGRDRAFT_71731"/>
<dbReference type="PROSITE" id="PS50015">
    <property type="entry name" value="SAP_B"/>
    <property type="match status" value="1"/>
</dbReference>
<dbReference type="InterPro" id="IPR011001">
    <property type="entry name" value="Saposin-like"/>
</dbReference>
<dbReference type="InParanoid" id="D2VRW7"/>
<dbReference type="OMA" id="MNTCHEL"/>
<evidence type="ECO:0000313" key="5">
    <source>
        <dbReference type="Proteomes" id="UP000006671"/>
    </source>
</evidence>
<evidence type="ECO:0000259" key="3">
    <source>
        <dbReference type="PROSITE" id="PS50015"/>
    </source>
</evidence>
<keyword evidence="2" id="KW-0732">Signal</keyword>
<dbReference type="SMART" id="SM00741">
    <property type="entry name" value="SapB"/>
    <property type="match status" value="2"/>
</dbReference>
<dbReference type="InterPro" id="IPR051428">
    <property type="entry name" value="Sphingo_Act-Surfact_Prot"/>
</dbReference>
<accession>D2VRW7</accession>
<dbReference type="KEGG" id="ngr:NAEGRDRAFT_71731"/>
<proteinExistence type="predicted"/>
<organism evidence="5">
    <name type="scientific">Naegleria gruberi</name>
    <name type="common">Amoeba</name>
    <dbReference type="NCBI Taxonomy" id="5762"/>
    <lineage>
        <taxon>Eukaryota</taxon>
        <taxon>Discoba</taxon>
        <taxon>Heterolobosea</taxon>
        <taxon>Tetramitia</taxon>
        <taxon>Eutetramitia</taxon>
        <taxon>Vahlkampfiidae</taxon>
        <taxon>Naegleria</taxon>
    </lineage>
</organism>
<feature type="signal peptide" evidence="2">
    <location>
        <begin position="1"/>
        <end position="24"/>
    </location>
</feature>
<dbReference type="Gene3D" id="1.10.225.10">
    <property type="entry name" value="Saposin-like"/>
    <property type="match status" value="1"/>
</dbReference>
<evidence type="ECO:0000256" key="1">
    <source>
        <dbReference type="ARBA" id="ARBA00023157"/>
    </source>
</evidence>
<sequence length="259" mass="29510">MMRTVQKPVLFIVILMVCIMTCLTKQAESKVSLKIEKVSSTLSVIPKDDTISQIMCGMVVGIAQQKLVKEKKSMDETEQDLIKFCSLSSFSKNVTMMNMCHDMALSFVPHVISEILIAHQEPLAICQRQKRGIEYALTRVREQNQTIVCNICQLLVYEVELFIAQNESLNQLAYKLDEVCSTVPETYQGLCVYTVEQYLPSFIKMVESELSPISSCRMIGYCPTTDNLSKFKPILKNNTVQKKEYHGCGKRRLEKQILN</sequence>
<dbReference type="OrthoDB" id="69496at2759"/>
<reference evidence="4 5" key="1">
    <citation type="journal article" date="2010" name="Cell">
        <title>The genome of Naegleria gruberi illuminates early eukaryotic versatility.</title>
        <authorList>
            <person name="Fritz-Laylin L.K."/>
            <person name="Prochnik S.E."/>
            <person name="Ginger M.L."/>
            <person name="Dacks J.B."/>
            <person name="Carpenter M.L."/>
            <person name="Field M.C."/>
            <person name="Kuo A."/>
            <person name="Paredez A."/>
            <person name="Chapman J."/>
            <person name="Pham J."/>
            <person name="Shu S."/>
            <person name="Neupane R."/>
            <person name="Cipriano M."/>
            <person name="Mancuso J."/>
            <person name="Tu H."/>
            <person name="Salamov A."/>
            <person name="Lindquist E."/>
            <person name="Shapiro H."/>
            <person name="Lucas S."/>
            <person name="Grigoriev I.V."/>
            <person name="Cande W.Z."/>
            <person name="Fulton C."/>
            <person name="Rokhsar D.S."/>
            <person name="Dawson S.C."/>
        </authorList>
    </citation>
    <scope>NUCLEOTIDE SEQUENCE [LARGE SCALE GENOMIC DNA]</scope>
    <source>
        <strain evidence="4 5">NEG-M</strain>
    </source>
</reference>
<gene>
    <name evidence="4" type="ORF">NAEGRDRAFT_71731</name>
</gene>
<dbReference type="EMBL" id="GG738892">
    <property type="protein sequence ID" value="EFC40461.1"/>
    <property type="molecule type" value="Genomic_DNA"/>
</dbReference>
<dbReference type="RefSeq" id="XP_002673205.1">
    <property type="nucleotide sequence ID" value="XM_002673159.1"/>
</dbReference>
<feature type="chain" id="PRO_5003037853" evidence="2">
    <location>
        <begin position="25"/>
        <end position="259"/>
    </location>
</feature>
<dbReference type="SUPFAM" id="SSF47862">
    <property type="entry name" value="Saposin"/>
    <property type="match status" value="1"/>
</dbReference>
<dbReference type="Proteomes" id="UP000006671">
    <property type="component" value="Unassembled WGS sequence"/>
</dbReference>
<name>D2VRW7_NAEGR</name>
<dbReference type="PANTHER" id="PTHR11480">
    <property type="entry name" value="SAPOSIN-RELATED"/>
    <property type="match status" value="1"/>
</dbReference>
<dbReference type="AlphaFoldDB" id="D2VRW7"/>
<evidence type="ECO:0000256" key="2">
    <source>
        <dbReference type="SAM" id="SignalP"/>
    </source>
</evidence>